<gene>
    <name evidence="1" type="ORF">SCHPADRAFT_822431</name>
</gene>
<organism evidence="1 2">
    <name type="scientific">Schizopora paradoxa</name>
    <dbReference type="NCBI Taxonomy" id="27342"/>
    <lineage>
        <taxon>Eukaryota</taxon>
        <taxon>Fungi</taxon>
        <taxon>Dikarya</taxon>
        <taxon>Basidiomycota</taxon>
        <taxon>Agaricomycotina</taxon>
        <taxon>Agaricomycetes</taxon>
        <taxon>Hymenochaetales</taxon>
        <taxon>Schizoporaceae</taxon>
        <taxon>Schizopora</taxon>
    </lineage>
</organism>
<dbReference type="AlphaFoldDB" id="A0A0H2RYY4"/>
<name>A0A0H2RYY4_9AGAM</name>
<sequence length="359" mass="41215">MLHCNDPPDSWASLPVDCFDHFDYTFIPWNWMMNLSSVEANQKLLYRWNASADWLVESLGITASDTFALKDTLPLQYRFVDSDPLDSPGNRYSEVVAVSLLDQVPHRLLQIGTLFGSSRIRLRRRRNIETRGDIRASMEFTNEILLQIAGTIKARLGHLYLSAHLRLDDGHFANRSRDTVRLVWWRLLRDVLEFPEEFISQLEYNFTGGTTRTPPTLSDDALSFRLPHVQVPPSVSPQTWNLPCRRELHPEGDMMQLNIPLFISTDVSDPGNHPSMRILLDTFPCVFFLSDFSGEISSLDSLKSGYDGLHLKEFLIPFLDAIVASRAHEMVGTHGSTFSQFVEDVLWRRYHGYEIQQRG</sequence>
<evidence type="ECO:0000313" key="1">
    <source>
        <dbReference type="EMBL" id="KLO16919.1"/>
    </source>
</evidence>
<reference evidence="1 2" key="1">
    <citation type="submission" date="2015-04" db="EMBL/GenBank/DDBJ databases">
        <title>Complete genome sequence of Schizopora paradoxa KUC8140, a cosmopolitan wood degrader in East Asia.</title>
        <authorList>
            <consortium name="DOE Joint Genome Institute"/>
            <person name="Min B."/>
            <person name="Park H."/>
            <person name="Jang Y."/>
            <person name="Kim J.-J."/>
            <person name="Kim K.H."/>
            <person name="Pangilinan J."/>
            <person name="Lipzen A."/>
            <person name="Riley R."/>
            <person name="Grigoriev I.V."/>
            <person name="Spatafora J.W."/>
            <person name="Choi I.-G."/>
        </authorList>
    </citation>
    <scope>NUCLEOTIDE SEQUENCE [LARGE SCALE GENOMIC DNA]</scope>
    <source>
        <strain evidence="1 2">KUC8140</strain>
    </source>
</reference>
<dbReference type="EMBL" id="KQ085910">
    <property type="protein sequence ID" value="KLO16919.1"/>
    <property type="molecule type" value="Genomic_DNA"/>
</dbReference>
<dbReference type="OrthoDB" id="1882547at2759"/>
<dbReference type="InParanoid" id="A0A0H2RYY4"/>
<dbReference type="Gene3D" id="3.40.50.11350">
    <property type="match status" value="1"/>
</dbReference>
<protein>
    <submittedName>
        <fullName evidence="1">Uncharacterized protein</fullName>
    </submittedName>
</protein>
<dbReference type="Proteomes" id="UP000053477">
    <property type="component" value="Unassembled WGS sequence"/>
</dbReference>
<keyword evidence="2" id="KW-1185">Reference proteome</keyword>
<evidence type="ECO:0000313" key="2">
    <source>
        <dbReference type="Proteomes" id="UP000053477"/>
    </source>
</evidence>
<accession>A0A0H2RYY4</accession>
<dbReference type="STRING" id="27342.A0A0H2RYY4"/>
<proteinExistence type="predicted"/>